<sequence length="250" mass="28454">MTTYQGELLEHTQAHAQAAYWFTRLNSGEATAAELREFEDWRRDNPENERSYRYICYFCDASLDAPEHEIRRLLASSGEKAALLKPYHRGLLAGLFVLALALTVFFSWPERVLRQEHLVSGAQMLEQRFVDGAVVRLGPDSALEIREYEDRLNLQLLRGQVTLLLADPTQKSVTVFTSFAQARSNKGQFSAFLDSDHMKFAVDTGSVEVSSGTWWRRQIRVLIPGQYIDVDRWSGMKRVQPAPASPNEAD</sequence>
<dbReference type="PANTHER" id="PTHR30273">
    <property type="entry name" value="PERIPLASMIC SIGNAL SENSOR AND SIGMA FACTOR ACTIVATOR FECR-RELATED"/>
    <property type="match status" value="1"/>
</dbReference>
<proteinExistence type="predicted"/>
<dbReference type="EMBL" id="QEXO01000005">
    <property type="protein sequence ID" value="PWE12616.1"/>
    <property type="molecule type" value="Genomic_DNA"/>
</dbReference>
<reference evidence="1 2" key="1">
    <citation type="submission" date="2018-05" db="EMBL/GenBank/DDBJ databases">
        <title>Genome Sequence of an Efficient Indole-Degrading Bacterium, Alcaligenes sp.YBY.</title>
        <authorList>
            <person name="Yang B."/>
        </authorList>
    </citation>
    <scope>NUCLEOTIDE SEQUENCE [LARGE SCALE GENOMIC DNA]</scope>
    <source>
        <strain evidence="1 2">YBY</strain>
    </source>
</reference>
<dbReference type="KEGG" id="afa:UZ73_10875"/>
<evidence type="ECO:0000313" key="2">
    <source>
        <dbReference type="Proteomes" id="UP000245216"/>
    </source>
</evidence>
<dbReference type="OrthoDB" id="9771237at2"/>
<dbReference type="GeneID" id="29369805"/>
<dbReference type="Pfam" id="PF16220">
    <property type="entry name" value="DUF4880"/>
    <property type="match status" value="1"/>
</dbReference>
<dbReference type="InterPro" id="IPR012373">
    <property type="entry name" value="Ferrdict_sens_TM"/>
</dbReference>
<dbReference type="AlphaFoldDB" id="A0A0M7ENZ9"/>
<protein>
    <submittedName>
        <fullName evidence="1">DUF4880 domain-containing protein</fullName>
    </submittedName>
</protein>
<reference evidence="1 2" key="2">
    <citation type="submission" date="2018-05" db="EMBL/GenBank/DDBJ databases">
        <authorList>
            <person name="Lanie J.A."/>
            <person name="Ng W.-L."/>
            <person name="Kazmierczak K.M."/>
            <person name="Andrzejewski T.M."/>
            <person name="Davidsen T.M."/>
            <person name="Wayne K.J."/>
            <person name="Tettelin H."/>
            <person name="Glass J.I."/>
            <person name="Rusch D."/>
            <person name="Podicherti R."/>
            <person name="Tsui H.-C.T."/>
            <person name="Winkler M.E."/>
        </authorList>
    </citation>
    <scope>NUCLEOTIDE SEQUENCE [LARGE SCALE GENOMIC DNA]</scope>
    <source>
        <strain evidence="1 2">YBY</strain>
    </source>
</reference>
<dbReference type="STRING" id="511.UZ73_10875"/>
<dbReference type="InterPro" id="IPR032623">
    <property type="entry name" value="FecR_N"/>
</dbReference>
<organism evidence="1 2">
    <name type="scientific">Alcaligenes faecalis</name>
    <dbReference type="NCBI Taxonomy" id="511"/>
    <lineage>
        <taxon>Bacteria</taxon>
        <taxon>Pseudomonadati</taxon>
        <taxon>Pseudomonadota</taxon>
        <taxon>Betaproteobacteria</taxon>
        <taxon>Burkholderiales</taxon>
        <taxon>Alcaligenaceae</taxon>
        <taxon>Alcaligenes</taxon>
    </lineage>
</organism>
<dbReference type="InterPro" id="IPR006860">
    <property type="entry name" value="FecR"/>
</dbReference>
<dbReference type="Pfam" id="PF04773">
    <property type="entry name" value="FecR"/>
    <property type="match status" value="1"/>
</dbReference>
<comment type="caution">
    <text evidence="1">The sequence shown here is derived from an EMBL/GenBank/DDBJ whole genome shotgun (WGS) entry which is preliminary data.</text>
</comment>
<dbReference type="GO" id="GO:0016989">
    <property type="term" value="F:sigma factor antagonist activity"/>
    <property type="evidence" value="ECO:0007669"/>
    <property type="project" value="TreeGrafter"/>
</dbReference>
<dbReference type="RefSeq" id="WP_042485171.1">
    <property type="nucleotide sequence ID" value="NZ_CAXOJJ010000063.1"/>
</dbReference>
<evidence type="ECO:0000313" key="1">
    <source>
        <dbReference type="EMBL" id="PWE12616.1"/>
    </source>
</evidence>
<accession>A0A0S2JRY8</accession>
<dbReference type="PANTHER" id="PTHR30273:SF2">
    <property type="entry name" value="PROTEIN FECR"/>
    <property type="match status" value="1"/>
</dbReference>
<dbReference type="Gene3D" id="2.60.120.1440">
    <property type="match status" value="1"/>
</dbReference>
<accession>A0A0M7ENZ9</accession>
<dbReference type="Proteomes" id="UP000245216">
    <property type="component" value="Unassembled WGS sequence"/>
</dbReference>
<gene>
    <name evidence="1" type="ORF">DF183_17740</name>
</gene>
<name>A0A0M7ENZ9_ALCFA</name>